<feature type="region of interest" description="Disordered" evidence="1">
    <location>
        <begin position="35"/>
        <end position="69"/>
    </location>
</feature>
<evidence type="ECO:0000256" key="1">
    <source>
        <dbReference type="SAM" id="MobiDB-lite"/>
    </source>
</evidence>
<keyword evidence="3" id="KW-1185">Reference proteome</keyword>
<dbReference type="AlphaFoldDB" id="A0A9Q1EQ36"/>
<gene>
    <name evidence="2" type="ORF">SKAU_G00327920</name>
</gene>
<organism evidence="2 3">
    <name type="scientific">Synaphobranchus kaupii</name>
    <name type="common">Kaup's arrowtooth eel</name>
    <dbReference type="NCBI Taxonomy" id="118154"/>
    <lineage>
        <taxon>Eukaryota</taxon>
        <taxon>Metazoa</taxon>
        <taxon>Chordata</taxon>
        <taxon>Craniata</taxon>
        <taxon>Vertebrata</taxon>
        <taxon>Euteleostomi</taxon>
        <taxon>Actinopterygii</taxon>
        <taxon>Neopterygii</taxon>
        <taxon>Teleostei</taxon>
        <taxon>Anguilliformes</taxon>
        <taxon>Synaphobranchidae</taxon>
        <taxon>Synaphobranchus</taxon>
    </lineage>
</organism>
<dbReference type="EMBL" id="JAINUF010000014">
    <property type="protein sequence ID" value="KAJ8342864.1"/>
    <property type="molecule type" value="Genomic_DNA"/>
</dbReference>
<name>A0A9Q1EQ36_SYNKA</name>
<accession>A0A9Q1EQ36</accession>
<evidence type="ECO:0000313" key="3">
    <source>
        <dbReference type="Proteomes" id="UP001152622"/>
    </source>
</evidence>
<comment type="caution">
    <text evidence="2">The sequence shown here is derived from an EMBL/GenBank/DDBJ whole genome shotgun (WGS) entry which is preliminary data.</text>
</comment>
<protein>
    <submittedName>
        <fullName evidence="2">Uncharacterized protein</fullName>
    </submittedName>
</protein>
<proteinExistence type="predicted"/>
<sequence>MGHCTLIYNWYNRLVEGETQQPNVSVVENQAPKCGTLDQHLTRGPRPKGQERRTTAPLHTPTHLASAQAGVCRDSKRPVWPQCSCVSRLKCAS</sequence>
<reference evidence="2" key="1">
    <citation type="journal article" date="2023" name="Science">
        <title>Genome structures resolve the early diversification of teleost fishes.</title>
        <authorList>
            <person name="Parey E."/>
            <person name="Louis A."/>
            <person name="Montfort J."/>
            <person name="Bouchez O."/>
            <person name="Roques C."/>
            <person name="Iampietro C."/>
            <person name="Lluch J."/>
            <person name="Castinel A."/>
            <person name="Donnadieu C."/>
            <person name="Desvignes T."/>
            <person name="Floi Bucao C."/>
            <person name="Jouanno E."/>
            <person name="Wen M."/>
            <person name="Mejri S."/>
            <person name="Dirks R."/>
            <person name="Jansen H."/>
            <person name="Henkel C."/>
            <person name="Chen W.J."/>
            <person name="Zahm M."/>
            <person name="Cabau C."/>
            <person name="Klopp C."/>
            <person name="Thompson A.W."/>
            <person name="Robinson-Rechavi M."/>
            <person name="Braasch I."/>
            <person name="Lecointre G."/>
            <person name="Bobe J."/>
            <person name="Postlethwait J.H."/>
            <person name="Berthelot C."/>
            <person name="Roest Crollius H."/>
            <person name="Guiguen Y."/>
        </authorList>
    </citation>
    <scope>NUCLEOTIDE SEQUENCE</scope>
    <source>
        <strain evidence="2">WJC10195</strain>
    </source>
</reference>
<evidence type="ECO:0000313" key="2">
    <source>
        <dbReference type="EMBL" id="KAJ8342864.1"/>
    </source>
</evidence>
<dbReference type="Proteomes" id="UP001152622">
    <property type="component" value="Chromosome 14"/>
</dbReference>